<evidence type="ECO:0000256" key="7">
    <source>
        <dbReference type="SAM" id="MobiDB-lite"/>
    </source>
</evidence>
<reference evidence="9 10" key="1">
    <citation type="submission" date="2024-03" db="EMBL/GenBank/DDBJ databases">
        <title>Novel Streptomyces species of biotechnological and ecological value are a feature of Machair soil.</title>
        <authorList>
            <person name="Prole J.R."/>
            <person name="Goodfellow M."/>
            <person name="Allenby N."/>
            <person name="Ward A.C."/>
        </authorList>
    </citation>
    <scope>NUCLEOTIDE SEQUENCE [LARGE SCALE GENOMIC DNA]</scope>
    <source>
        <strain evidence="9 10">MS1.HAVA.3</strain>
    </source>
</reference>
<keyword evidence="3" id="KW-0547">Nucleotide-binding</keyword>
<keyword evidence="4" id="KW-0067">ATP-binding</keyword>
<feature type="region of interest" description="Disordered" evidence="7">
    <location>
        <begin position="430"/>
        <end position="463"/>
    </location>
</feature>
<protein>
    <recommendedName>
        <fullName evidence="5">UDP-N-acetylglucosamine kinase</fullName>
        <ecNumber evidence="2">2.7.1.176</ecNumber>
    </recommendedName>
    <alternativeName>
        <fullName evidence="5">UDP-N-acetylglucosamine kinase</fullName>
    </alternativeName>
</protein>
<evidence type="ECO:0000259" key="8">
    <source>
        <dbReference type="Pfam" id="PF06414"/>
    </source>
</evidence>
<evidence type="ECO:0000256" key="5">
    <source>
        <dbReference type="ARBA" id="ARBA00032897"/>
    </source>
</evidence>
<dbReference type="Proteomes" id="UP001382904">
    <property type="component" value="Unassembled WGS sequence"/>
</dbReference>
<evidence type="ECO:0000256" key="6">
    <source>
        <dbReference type="ARBA" id="ARBA00048178"/>
    </source>
</evidence>
<proteinExistence type="inferred from homology"/>
<evidence type="ECO:0000256" key="3">
    <source>
        <dbReference type="ARBA" id="ARBA00022741"/>
    </source>
</evidence>
<evidence type="ECO:0000313" key="9">
    <source>
        <dbReference type="EMBL" id="MEJ8640233.1"/>
    </source>
</evidence>
<dbReference type="EC" id="2.7.1.176" evidence="2"/>
<evidence type="ECO:0000256" key="4">
    <source>
        <dbReference type="ARBA" id="ARBA00022840"/>
    </source>
</evidence>
<dbReference type="InterPro" id="IPR027417">
    <property type="entry name" value="P-loop_NTPase"/>
</dbReference>
<gene>
    <name evidence="9" type="ORF">WKI68_00025</name>
</gene>
<comment type="catalytic activity">
    <reaction evidence="6">
        <text>UDP-N-acetyl-alpha-D-glucosamine + ATP = UDP-N-acetyl-alpha-D-glucosamine 3'-phosphate + ADP + H(+)</text>
        <dbReference type="Rhea" id="RHEA:32671"/>
        <dbReference type="ChEBI" id="CHEBI:15378"/>
        <dbReference type="ChEBI" id="CHEBI:30616"/>
        <dbReference type="ChEBI" id="CHEBI:57705"/>
        <dbReference type="ChEBI" id="CHEBI:64353"/>
        <dbReference type="ChEBI" id="CHEBI:456216"/>
        <dbReference type="EC" id="2.7.1.176"/>
    </reaction>
</comment>
<name>A0ABU8TX76_9ACTN</name>
<organism evidence="9 10">
    <name type="scientific">Streptomyces caledonius</name>
    <dbReference type="NCBI Taxonomy" id="3134107"/>
    <lineage>
        <taxon>Bacteria</taxon>
        <taxon>Bacillati</taxon>
        <taxon>Actinomycetota</taxon>
        <taxon>Actinomycetes</taxon>
        <taxon>Kitasatosporales</taxon>
        <taxon>Streptomycetaceae</taxon>
        <taxon>Streptomyces</taxon>
    </lineage>
</organism>
<comment type="caution">
    <text evidence="9">The sequence shown here is derived from an EMBL/GenBank/DDBJ whole genome shotgun (WGS) entry which is preliminary data.</text>
</comment>
<evidence type="ECO:0000256" key="2">
    <source>
        <dbReference type="ARBA" id="ARBA00011963"/>
    </source>
</evidence>
<accession>A0ABU8TX76</accession>
<keyword evidence="10" id="KW-1185">Reference proteome</keyword>
<feature type="compositionally biased region" description="Basic and acidic residues" evidence="7">
    <location>
        <begin position="272"/>
        <end position="286"/>
    </location>
</feature>
<evidence type="ECO:0000256" key="1">
    <source>
        <dbReference type="ARBA" id="ARBA00009104"/>
    </source>
</evidence>
<evidence type="ECO:0000313" key="10">
    <source>
        <dbReference type="Proteomes" id="UP001382904"/>
    </source>
</evidence>
<sequence length="463" mass="51940">MKVRPDTRRWQAAVEEHVRANGFDAVVESALADAAEFRTSSSSYRQAAHRIEMVALATAEALSQLGLVDRFLSGDDRYVSWENHDVCAREMLATLAVIEAEHLADRITVVRRDGTVLYDNELIDGSWRRRPAAQKAVKYEHGRPWTARETAVFRRGLARTDQRLHRDFQCEDRRLVVQRDVERAAAPAEPVRRIAQARRTAPGVDYHRLSTAEHRWVFDELIAPSYLSGIVSRVDPRAVYVLGQPGAGKLLAARMVKRAMRPGTTQEAIGNPRRDAADAREQDEARVRQAEYKAQVQRAAQEKAAAKAAEREARRPVCTGCGTKFTDERWEATQATDWDTPRGSHPALCDACKQRAVAAGGGHVGTQERREPARGGAARLPACCAPSCLHQLRSHVHRRTVEGDRPRRLGVTPEPRPSLCGDCDRRFVTDVQEPWSDEPPHQGQEQEQAVPAQKTGRWFSRRT</sequence>
<comment type="similarity">
    <text evidence="1">Belongs to the zeta toxin family.</text>
</comment>
<feature type="domain" description="Zeta toxin" evidence="8">
    <location>
        <begin position="3"/>
        <end position="122"/>
    </location>
</feature>
<feature type="region of interest" description="Disordered" evidence="7">
    <location>
        <begin position="265"/>
        <end position="286"/>
    </location>
</feature>
<dbReference type="InterPro" id="IPR010488">
    <property type="entry name" value="Zeta_toxin_domain"/>
</dbReference>
<dbReference type="Pfam" id="PF06414">
    <property type="entry name" value="Zeta_toxin"/>
    <property type="match status" value="1"/>
</dbReference>
<dbReference type="Gene3D" id="3.40.50.300">
    <property type="entry name" value="P-loop containing nucleotide triphosphate hydrolases"/>
    <property type="match status" value="2"/>
</dbReference>
<dbReference type="EMBL" id="JBBKAM010000001">
    <property type="protein sequence ID" value="MEJ8640233.1"/>
    <property type="molecule type" value="Genomic_DNA"/>
</dbReference>